<evidence type="ECO:0000313" key="1">
    <source>
        <dbReference type="EMBL" id="KKN07019.1"/>
    </source>
</evidence>
<gene>
    <name evidence="1" type="ORF">LCGC14_1071380</name>
</gene>
<dbReference type="EMBL" id="LAZR01004616">
    <property type="protein sequence ID" value="KKN07019.1"/>
    <property type="molecule type" value="Genomic_DNA"/>
</dbReference>
<name>A0A0F9MN18_9ZZZZ</name>
<sequence>MIKMDIDKIWKEDEWTTHARQIINGLKIFPENSKIILILRHSHRNEPKILEKVYKLRLTPQGHAIAKKFGENLLKSRPIRIFHSIIWRCEETASNIHVGFKNIGGKSELKGALKILSSIGINEEYFMKQFKHVPFIEIFYRWVVGFYDPKEWTPFIEYCQKTAHLILNQVKNSPENGLNIFVTHDLNLMALRFGWFGLPPERWVKFLGGFAFAFHKDRILLLDYGELKKVEAPHWWKNEK</sequence>
<dbReference type="AlphaFoldDB" id="A0A0F9MN18"/>
<dbReference type="SUPFAM" id="SSF53254">
    <property type="entry name" value="Phosphoglycerate mutase-like"/>
    <property type="match status" value="1"/>
</dbReference>
<evidence type="ECO:0008006" key="2">
    <source>
        <dbReference type="Google" id="ProtNLM"/>
    </source>
</evidence>
<protein>
    <recommendedName>
        <fullName evidence="2">Histidine phosphatase family protein</fullName>
    </recommendedName>
</protein>
<proteinExistence type="predicted"/>
<dbReference type="InterPro" id="IPR029033">
    <property type="entry name" value="His_PPase_superfam"/>
</dbReference>
<dbReference type="Gene3D" id="3.40.50.1240">
    <property type="entry name" value="Phosphoglycerate mutase-like"/>
    <property type="match status" value="1"/>
</dbReference>
<reference evidence="1" key="1">
    <citation type="journal article" date="2015" name="Nature">
        <title>Complex archaea that bridge the gap between prokaryotes and eukaryotes.</title>
        <authorList>
            <person name="Spang A."/>
            <person name="Saw J.H."/>
            <person name="Jorgensen S.L."/>
            <person name="Zaremba-Niedzwiedzka K."/>
            <person name="Martijn J."/>
            <person name="Lind A.E."/>
            <person name="van Eijk R."/>
            <person name="Schleper C."/>
            <person name="Guy L."/>
            <person name="Ettema T.J."/>
        </authorList>
    </citation>
    <scope>NUCLEOTIDE SEQUENCE</scope>
</reference>
<accession>A0A0F9MN18</accession>
<organism evidence="1">
    <name type="scientific">marine sediment metagenome</name>
    <dbReference type="NCBI Taxonomy" id="412755"/>
    <lineage>
        <taxon>unclassified sequences</taxon>
        <taxon>metagenomes</taxon>
        <taxon>ecological metagenomes</taxon>
    </lineage>
</organism>
<comment type="caution">
    <text evidence="1">The sequence shown here is derived from an EMBL/GenBank/DDBJ whole genome shotgun (WGS) entry which is preliminary data.</text>
</comment>